<dbReference type="Pfam" id="PF08327">
    <property type="entry name" value="AHSA1"/>
    <property type="match status" value="1"/>
</dbReference>
<proteinExistence type="inferred from homology"/>
<protein>
    <submittedName>
        <fullName evidence="3">Uncharacterized protein YndB with AHSA1/START domain</fullName>
    </submittedName>
</protein>
<evidence type="ECO:0000256" key="1">
    <source>
        <dbReference type="ARBA" id="ARBA00006817"/>
    </source>
</evidence>
<dbReference type="InterPro" id="IPR013538">
    <property type="entry name" value="ASHA1/2-like_C"/>
</dbReference>
<gene>
    <name evidence="3" type="ORF">EV138_5401</name>
</gene>
<dbReference type="AlphaFoldDB" id="A0A4R7TJH0"/>
<dbReference type="SUPFAM" id="SSF55961">
    <property type="entry name" value="Bet v1-like"/>
    <property type="match status" value="1"/>
</dbReference>
<evidence type="ECO:0000259" key="2">
    <source>
        <dbReference type="Pfam" id="PF08327"/>
    </source>
</evidence>
<name>A0A4R7TJH0_9ACTN</name>
<accession>A0A4R7TJH0</accession>
<sequence length="174" mass="19678">MNIIGTMRVLDETRGAVRVEDVYDTDIDDLWQACTTPERLARWIAEVSGDLRVGGTIHAVFTSTWTGPGRVEVCDAPHHLLLTMEPGTDDESQMEAWLTEEGSQTRLVVEERGLPVDKLYLHGAGWQAHLEDLGRSLAEDAEAHPERWSEQTPAPAWRRRWDELTPAYEAMEVK</sequence>
<organism evidence="3 4">
    <name type="scientific">Kribbella voronezhensis</name>
    <dbReference type="NCBI Taxonomy" id="2512212"/>
    <lineage>
        <taxon>Bacteria</taxon>
        <taxon>Bacillati</taxon>
        <taxon>Actinomycetota</taxon>
        <taxon>Actinomycetes</taxon>
        <taxon>Propionibacteriales</taxon>
        <taxon>Kribbellaceae</taxon>
        <taxon>Kribbella</taxon>
    </lineage>
</organism>
<dbReference type="EMBL" id="SOCE01000001">
    <property type="protein sequence ID" value="TDU91788.1"/>
    <property type="molecule type" value="Genomic_DNA"/>
</dbReference>
<comment type="similarity">
    <text evidence="1">Belongs to the AHA1 family.</text>
</comment>
<evidence type="ECO:0000313" key="4">
    <source>
        <dbReference type="Proteomes" id="UP000295151"/>
    </source>
</evidence>
<dbReference type="Gene3D" id="3.30.530.20">
    <property type="match status" value="1"/>
</dbReference>
<feature type="domain" description="Activator of Hsp90 ATPase homologue 1/2-like C-terminal" evidence="2">
    <location>
        <begin position="25"/>
        <end position="134"/>
    </location>
</feature>
<keyword evidence="4" id="KW-1185">Reference proteome</keyword>
<comment type="caution">
    <text evidence="3">The sequence shown here is derived from an EMBL/GenBank/DDBJ whole genome shotgun (WGS) entry which is preliminary data.</text>
</comment>
<evidence type="ECO:0000313" key="3">
    <source>
        <dbReference type="EMBL" id="TDU91788.1"/>
    </source>
</evidence>
<reference evidence="3 4" key="1">
    <citation type="submission" date="2019-03" db="EMBL/GenBank/DDBJ databases">
        <title>Genomic Encyclopedia of Type Strains, Phase III (KMG-III): the genomes of soil and plant-associated and newly described type strains.</title>
        <authorList>
            <person name="Whitman W."/>
        </authorList>
    </citation>
    <scope>NUCLEOTIDE SEQUENCE [LARGE SCALE GENOMIC DNA]</scope>
    <source>
        <strain evidence="3 4">VKM Ac-2575</strain>
    </source>
</reference>
<dbReference type="InterPro" id="IPR023393">
    <property type="entry name" value="START-like_dom_sf"/>
</dbReference>
<dbReference type="CDD" id="cd08899">
    <property type="entry name" value="SRPBCC_CalC_Aha1-like_6"/>
    <property type="match status" value="1"/>
</dbReference>
<dbReference type="RefSeq" id="WP_238158366.1">
    <property type="nucleotide sequence ID" value="NZ_SOCE01000001.1"/>
</dbReference>
<dbReference type="Proteomes" id="UP000295151">
    <property type="component" value="Unassembled WGS sequence"/>
</dbReference>